<sequence>MQPRVRDKQRRRTSATPTTTGRCMPGCNPNPLALARAGAPHIHEQHMRARGSERGRQAGRHPGSATRAPPPGHAGCTNPRACPAPPRPRPRTSSSPHARSSSSRISLSLHPRAGGPRPIWRCRPSRYASLRAARARPPTTRRVDRSIYACARVVSSPVASRRVRAELSWGGRALLSRYAIIHMRRRLARA</sequence>
<organism evidence="2 3">
    <name type="scientific">Oryza sativa subsp. japonica</name>
    <name type="common">Rice</name>
    <dbReference type="NCBI Taxonomy" id="39947"/>
    <lineage>
        <taxon>Eukaryota</taxon>
        <taxon>Viridiplantae</taxon>
        <taxon>Streptophyta</taxon>
        <taxon>Embryophyta</taxon>
        <taxon>Tracheophyta</taxon>
        <taxon>Spermatophyta</taxon>
        <taxon>Magnoliopsida</taxon>
        <taxon>Liliopsida</taxon>
        <taxon>Poales</taxon>
        <taxon>Poaceae</taxon>
        <taxon>BOP clade</taxon>
        <taxon>Oryzoideae</taxon>
        <taxon>Oryzeae</taxon>
        <taxon>Oryzinae</taxon>
        <taxon>Oryza</taxon>
        <taxon>Oryza sativa</taxon>
    </lineage>
</organism>
<name>Q69XM4_ORYSJ</name>
<feature type="region of interest" description="Disordered" evidence="1">
    <location>
        <begin position="1"/>
        <end position="120"/>
    </location>
</feature>
<dbReference type="Proteomes" id="UP000000763">
    <property type="component" value="Chromosome 6"/>
</dbReference>
<protein>
    <submittedName>
        <fullName evidence="2">Uncharacterized protein</fullName>
    </submittedName>
</protein>
<dbReference type="EMBL" id="AP003612">
    <property type="protein sequence ID" value="BAD32837.1"/>
    <property type="molecule type" value="Genomic_DNA"/>
</dbReference>
<evidence type="ECO:0000256" key="1">
    <source>
        <dbReference type="SAM" id="MobiDB-lite"/>
    </source>
</evidence>
<reference evidence="3" key="2">
    <citation type="journal article" date="2008" name="Nucleic Acids Res.">
        <title>The rice annotation project database (RAP-DB): 2008 update.</title>
        <authorList>
            <consortium name="The rice annotation project (RAP)"/>
        </authorList>
    </citation>
    <scope>GENOME REANNOTATION</scope>
    <source>
        <strain evidence="3">cv. Nipponbare</strain>
    </source>
</reference>
<proteinExistence type="predicted"/>
<dbReference type="AlphaFoldDB" id="Q69XM4"/>
<feature type="compositionally biased region" description="Basic and acidic residues" evidence="1">
    <location>
        <begin position="41"/>
        <end position="56"/>
    </location>
</feature>
<gene>
    <name evidence="2" type="primary">P0457B11.10</name>
</gene>
<reference evidence="3" key="1">
    <citation type="journal article" date="2005" name="Nature">
        <title>The map-based sequence of the rice genome.</title>
        <authorList>
            <consortium name="International rice genome sequencing project (IRGSP)"/>
            <person name="Matsumoto T."/>
            <person name="Wu J."/>
            <person name="Kanamori H."/>
            <person name="Katayose Y."/>
            <person name="Fujisawa M."/>
            <person name="Namiki N."/>
            <person name="Mizuno H."/>
            <person name="Yamamoto K."/>
            <person name="Antonio B.A."/>
            <person name="Baba T."/>
            <person name="Sakata K."/>
            <person name="Nagamura Y."/>
            <person name="Aoki H."/>
            <person name="Arikawa K."/>
            <person name="Arita K."/>
            <person name="Bito T."/>
            <person name="Chiden Y."/>
            <person name="Fujitsuka N."/>
            <person name="Fukunaka R."/>
            <person name="Hamada M."/>
            <person name="Harada C."/>
            <person name="Hayashi A."/>
            <person name="Hijishita S."/>
            <person name="Honda M."/>
            <person name="Hosokawa S."/>
            <person name="Ichikawa Y."/>
            <person name="Idonuma A."/>
            <person name="Iijima M."/>
            <person name="Ikeda M."/>
            <person name="Ikeno M."/>
            <person name="Ito K."/>
            <person name="Ito S."/>
            <person name="Ito T."/>
            <person name="Ito Y."/>
            <person name="Ito Y."/>
            <person name="Iwabuchi A."/>
            <person name="Kamiya K."/>
            <person name="Karasawa W."/>
            <person name="Kurita K."/>
            <person name="Katagiri S."/>
            <person name="Kikuta A."/>
            <person name="Kobayashi H."/>
            <person name="Kobayashi N."/>
            <person name="Machita K."/>
            <person name="Maehara T."/>
            <person name="Masukawa M."/>
            <person name="Mizubayashi T."/>
            <person name="Mukai Y."/>
            <person name="Nagasaki H."/>
            <person name="Nagata Y."/>
            <person name="Naito S."/>
            <person name="Nakashima M."/>
            <person name="Nakama Y."/>
            <person name="Nakamichi Y."/>
            <person name="Nakamura M."/>
            <person name="Meguro A."/>
            <person name="Negishi M."/>
            <person name="Ohta I."/>
            <person name="Ohta T."/>
            <person name="Okamoto M."/>
            <person name="Ono N."/>
            <person name="Saji S."/>
            <person name="Sakaguchi M."/>
            <person name="Sakai K."/>
            <person name="Shibata M."/>
            <person name="Shimokawa T."/>
            <person name="Song J."/>
            <person name="Takazaki Y."/>
            <person name="Terasawa K."/>
            <person name="Tsugane M."/>
            <person name="Tsuji K."/>
            <person name="Ueda S."/>
            <person name="Waki K."/>
            <person name="Yamagata H."/>
            <person name="Yamamoto M."/>
            <person name="Yamamoto S."/>
            <person name="Yamane H."/>
            <person name="Yoshiki S."/>
            <person name="Yoshihara R."/>
            <person name="Yukawa K."/>
            <person name="Zhong H."/>
            <person name="Yano M."/>
            <person name="Yuan Q."/>
            <person name="Ouyang S."/>
            <person name="Liu J."/>
            <person name="Jones K.M."/>
            <person name="Gansberger K."/>
            <person name="Moffat K."/>
            <person name="Hill J."/>
            <person name="Bera J."/>
            <person name="Fadrosh D."/>
            <person name="Jin S."/>
            <person name="Johri S."/>
            <person name="Kim M."/>
            <person name="Overton L."/>
            <person name="Reardon M."/>
            <person name="Tsitrin T."/>
            <person name="Vuong H."/>
            <person name="Weaver B."/>
            <person name="Ciecko A."/>
            <person name="Tallon L."/>
            <person name="Jackson J."/>
            <person name="Pai G."/>
            <person name="Aken S.V."/>
            <person name="Utterback T."/>
            <person name="Reidmuller S."/>
            <person name="Feldblyum T."/>
            <person name="Hsiao J."/>
            <person name="Zismann V."/>
            <person name="Iobst S."/>
            <person name="de Vazeille A.R."/>
            <person name="Buell C.R."/>
            <person name="Ying K."/>
            <person name="Li Y."/>
            <person name="Lu T."/>
            <person name="Huang Y."/>
            <person name="Zhao Q."/>
            <person name="Feng Q."/>
            <person name="Zhang L."/>
            <person name="Zhu J."/>
            <person name="Weng Q."/>
            <person name="Mu J."/>
            <person name="Lu Y."/>
            <person name="Fan D."/>
            <person name="Liu Y."/>
            <person name="Guan J."/>
            <person name="Zhang Y."/>
            <person name="Yu S."/>
            <person name="Liu X."/>
            <person name="Zhang Y."/>
            <person name="Hong G."/>
            <person name="Han B."/>
            <person name="Choisne N."/>
            <person name="Demange N."/>
            <person name="Orjeda G."/>
            <person name="Samain S."/>
            <person name="Cattolico L."/>
            <person name="Pelletier E."/>
            <person name="Couloux A."/>
            <person name="Segurens B."/>
            <person name="Wincker P."/>
            <person name="D'Hont A."/>
            <person name="Scarpelli C."/>
            <person name="Weissenbach J."/>
            <person name="Salanoubat M."/>
            <person name="Quetier F."/>
            <person name="Yu Y."/>
            <person name="Kim H.R."/>
            <person name="Rambo T."/>
            <person name="Currie J."/>
            <person name="Collura K."/>
            <person name="Luo M."/>
            <person name="Yang T."/>
            <person name="Ammiraju J.S.S."/>
            <person name="Engler F."/>
            <person name="Soderlund C."/>
            <person name="Wing R.A."/>
            <person name="Palmer L.E."/>
            <person name="de la Bastide M."/>
            <person name="Spiegel L."/>
            <person name="Nascimento L."/>
            <person name="Zutavern T."/>
            <person name="O'Shaughnessy A."/>
            <person name="Dike S."/>
            <person name="Dedhia N."/>
            <person name="Preston R."/>
            <person name="Balija V."/>
            <person name="McCombie W.R."/>
            <person name="Chow T."/>
            <person name="Chen H."/>
            <person name="Chung M."/>
            <person name="Chen C."/>
            <person name="Shaw J."/>
            <person name="Wu H."/>
            <person name="Hsiao K."/>
            <person name="Chao Y."/>
            <person name="Chu M."/>
            <person name="Cheng C."/>
            <person name="Hour A."/>
            <person name="Lee P."/>
            <person name="Lin S."/>
            <person name="Lin Y."/>
            <person name="Liou J."/>
            <person name="Liu S."/>
            <person name="Hsing Y."/>
            <person name="Raghuvanshi S."/>
            <person name="Mohanty A."/>
            <person name="Bharti A.K."/>
            <person name="Gaur A."/>
            <person name="Gupta V."/>
            <person name="Kumar D."/>
            <person name="Ravi V."/>
            <person name="Vij S."/>
            <person name="Kapur A."/>
            <person name="Khurana P."/>
            <person name="Khurana P."/>
            <person name="Khurana J.P."/>
            <person name="Tyagi A.K."/>
            <person name="Gaikwad K."/>
            <person name="Singh A."/>
            <person name="Dalal V."/>
            <person name="Srivastava S."/>
            <person name="Dixit A."/>
            <person name="Pal A.K."/>
            <person name="Ghazi I.A."/>
            <person name="Yadav M."/>
            <person name="Pandit A."/>
            <person name="Bhargava A."/>
            <person name="Sureshbabu K."/>
            <person name="Batra K."/>
            <person name="Sharma T.R."/>
            <person name="Mohapatra T."/>
            <person name="Singh N.K."/>
            <person name="Messing J."/>
            <person name="Nelson A.B."/>
            <person name="Fuks G."/>
            <person name="Kavchok S."/>
            <person name="Keizer G."/>
            <person name="Linton E."/>
            <person name="Llaca V."/>
            <person name="Song R."/>
            <person name="Tanyolac B."/>
            <person name="Young S."/>
            <person name="Ho-Il K."/>
            <person name="Hahn J.H."/>
            <person name="Sangsakoo G."/>
            <person name="Vanavichit A."/>
            <person name="de Mattos Luiz.A.T."/>
            <person name="Zimmer P.D."/>
            <person name="Malone G."/>
            <person name="Dellagostin O."/>
            <person name="de Oliveira A.C."/>
            <person name="Bevan M."/>
            <person name="Bancroft I."/>
            <person name="Minx P."/>
            <person name="Cordum H."/>
            <person name="Wilson R."/>
            <person name="Cheng Z."/>
            <person name="Jin W."/>
            <person name="Jiang J."/>
            <person name="Leong S.A."/>
            <person name="Iwama H."/>
            <person name="Gojobori T."/>
            <person name="Itoh T."/>
            <person name="Niimura Y."/>
            <person name="Fujii Y."/>
            <person name="Habara T."/>
            <person name="Sakai H."/>
            <person name="Sato Y."/>
            <person name="Wilson G."/>
            <person name="Kumar K."/>
            <person name="McCouch S."/>
            <person name="Juretic N."/>
            <person name="Hoen D."/>
            <person name="Wright S."/>
            <person name="Bruskiewich R."/>
            <person name="Bureau T."/>
            <person name="Miyao A."/>
            <person name="Hirochika H."/>
            <person name="Nishikawa T."/>
            <person name="Kadowaki K."/>
            <person name="Sugiura M."/>
            <person name="Burr B."/>
            <person name="Sasaki T."/>
        </authorList>
    </citation>
    <scope>NUCLEOTIDE SEQUENCE [LARGE SCALE GENOMIC DNA]</scope>
    <source>
        <strain evidence="3">cv. Nipponbare</strain>
    </source>
</reference>
<evidence type="ECO:0000313" key="3">
    <source>
        <dbReference type="Proteomes" id="UP000000763"/>
    </source>
</evidence>
<evidence type="ECO:0000313" key="2">
    <source>
        <dbReference type="EMBL" id="BAD32837.1"/>
    </source>
</evidence>
<feature type="compositionally biased region" description="Low complexity" evidence="1">
    <location>
        <begin position="91"/>
        <end position="112"/>
    </location>
</feature>
<accession>Q69XM4</accession>